<dbReference type="EMBL" id="FODY01000008">
    <property type="protein sequence ID" value="SEO98620.1"/>
    <property type="molecule type" value="Genomic_DNA"/>
</dbReference>
<dbReference type="InterPro" id="IPR010090">
    <property type="entry name" value="Phage_tape_meas"/>
</dbReference>
<dbReference type="OrthoDB" id="8429573at2"/>
<name>A0A1H8U5R4_9FIRM</name>
<dbReference type="Pfam" id="PF10145">
    <property type="entry name" value="PhageMin_Tail"/>
    <property type="match status" value="1"/>
</dbReference>
<evidence type="ECO:0000259" key="2">
    <source>
        <dbReference type="Pfam" id="PF10145"/>
    </source>
</evidence>
<accession>A0A1H8U5R4</accession>
<protein>
    <submittedName>
        <fullName evidence="3">Phage tail tape measure protein, TP901 family, core region</fullName>
    </submittedName>
</protein>
<dbReference type="AlphaFoldDB" id="A0A1H8U5R4"/>
<keyword evidence="1" id="KW-1188">Viral release from host cell</keyword>
<keyword evidence="4" id="KW-1185">Reference proteome</keyword>
<dbReference type="PANTHER" id="PTHR37813">
    <property type="entry name" value="FELS-2 PROPHAGE PROTEIN"/>
    <property type="match status" value="1"/>
</dbReference>
<dbReference type="NCBIfam" id="TIGR01760">
    <property type="entry name" value="tape_meas_TP901"/>
    <property type="match status" value="1"/>
</dbReference>
<evidence type="ECO:0000313" key="3">
    <source>
        <dbReference type="EMBL" id="SEO98620.1"/>
    </source>
</evidence>
<evidence type="ECO:0000313" key="4">
    <source>
        <dbReference type="Proteomes" id="UP000198847"/>
    </source>
</evidence>
<dbReference type="PANTHER" id="PTHR37813:SF1">
    <property type="entry name" value="FELS-2 PROPHAGE PROTEIN"/>
    <property type="match status" value="1"/>
</dbReference>
<organism evidence="3 4">
    <name type="scientific">Propionispora vibrioides</name>
    <dbReference type="NCBI Taxonomy" id="112903"/>
    <lineage>
        <taxon>Bacteria</taxon>
        <taxon>Bacillati</taxon>
        <taxon>Bacillota</taxon>
        <taxon>Negativicutes</taxon>
        <taxon>Selenomonadales</taxon>
        <taxon>Sporomusaceae</taxon>
        <taxon>Propionispora</taxon>
    </lineage>
</organism>
<gene>
    <name evidence="3" type="ORF">SAMN04490178_10845</name>
</gene>
<dbReference type="STRING" id="112903.SAMN04490178_10845"/>
<reference evidence="3 4" key="1">
    <citation type="submission" date="2016-10" db="EMBL/GenBank/DDBJ databases">
        <authorList>
            <person name="de Groot N.N."/>
        </authorList>
    </citation>
    <scope>NUCLEOTIDE SEQUENCE [LARGE SCALE GENOMIC DNA]</scope>
    <source>
        <strain evidence="3 4">DSM 13305</strain>
    </source>
</reference>
<dbReference type="RefSeq" id="WP_091745696.1">
    <property type="nucleotide sequence ID" value="NZ_FODY01000008.1"/>
</dbReference>
<evidence type="ECO:0000256" key="1">
    <source>
        <dbReference type="ARBA" id="ARBA00022612"/>
    </source>
</evidence>
<dbReference type="Proteomes" id="UP000198847">
    <property type="component" value="Unassembled WGS sequence"/>
</dbReference>
<proteinExistence type="predicted"/>
<feature type="domain" description="Phage tail tape measure protein" evidence="2">
    <location>
        <begin position="156"/>
        <end position="362"/>
    </location>
</feature>
<sequence length="1052" mass="108737">MAAEGRFYRLSILVDLQDRMQSAMEKVTGTAERFEQRLKNTARAAQMLDRQKIAPVLEGRDRLTTRLKTVASSLRSLTTTAWTVTLRAKDEVSRITNKIGSALSSPLGMLGMGAATVGAGGLMLNSADKAMDFEAQLSSIKALTGATSEEMERLRALSLKLGADTKYSALEAAQGFEELLKAGLSVGQVENGGAEAALNLATAGALDLAEAAEIMSTAMNAYKSDNLSAAQAANILAGTANASATGVSELKFSLAAVSAVASGVGMSFQDVNVALGLFANNGLKGSDAGTSLKTMLMNLIPDTKKAITEFERLGLMTEQGTSAFFNQEGHLKSLSEISELLQKSMAGMTDEERLLSMQTMFGSDAIRAANILYKEGADGVRKFTDEMLKVTALDVAREKMNNAKGAIEQLAGSFETAQIRVMTPFLPLVTRIANGIGDSIDSATDALVSRAEEVAGQIGGFLDELASDEKFQAMDWGDKIVYVLDRMIAAVDTWSSGPGGEQLGKVMTKLAEIGMRSWMAALGGMMKGSLNSLLSGNITGAVGLALGANFLGAGSLIKGGYGLAKGMLGRGTAAGEAAATTTSGGLWSRMKDVWSTGKQLTGIDRAYAGYRTSGIFGGAAEAASPGLLGRASAQGWNLLGGAMRLAKTPLGGFLTKAAVPLGMALDALGVAQSDNKVQAAGGMAGRWAGAFAGGKAGAAGGAALGTLIAPGIGTAAGGILGGIGGSVAGFFAGGKIGEYVGGLASQLDFTPVKNKIVAAKDEMSAAVSAWFDTLPERIGYSVGYSLTWLSELPGRGAAYFGQLVDDADAYVSALPGRLAAWWTQTYSDASTWAAQTVNDTAAWFSSLPGRAETAWQGLYQTVDTWASNTYNSVVNWFSNIPSAIGGYFDQAISNVSAKAGNLWNRMTSGFSAGQSAAMPGHADGGIFSTPHVALFAEEGAEAVIPLNPSRRARALELWMQTGEALGITQYATGGMTGGLMDALVIAQDAIGGMNGTATAAPYGFPPAPQATTGDVTVENVNIINEADEEAMALKIGRMILAAAKQKAENTAS</sequence>